<keyword evidence="2" id="KW-0653">Protein transport</keyword>
<feature type="compositionally biased region" description="Low complexity" evidence="3">
    <location>
        <begin position="158"/>
        <end position="167"/>
    </location>
</feature>
<feature type="compositionally biased region" description="Polar residues" evidence="3">
    <location>
        <begin position="952"/>
        <end position="964"/>
    </location>
</feature>
<dbReference type="SMART" id="SM00160">
    <property type="entry name" value="RanBD"/>
    <property type="match status" value="1"/>
</dbReference>
<feature type="compositionally biased region" description="Acidic residues" evidence="3">
    <location>
        <begin position="827"/>
        <end position="839"/>
    </location>
</feature>
<feature type="compositionally biased region" description="Polar residues" evidence="3">
    <location>
        <begin position="21"/>
        <end position="33"/>
    </location>
</feature>
<feature type="compositionally biased region" description="Low complexity" evidence="3">
    <location>
        <begin position="849"/>
        <end position="860"/>
    </location>
</feature>
<dbReference type="Pfam" id="PF13634">
    <property type="entry name" value="Nucleoporin_FG"/>
    <property type="match status" value="5"/>
</dbReference>
<dbReference type="VEuPathDB" id="FungiDB:PMAA_077790"/>
<reference evidence="6" key="1">
    <citation type="journal article" date="2015" name="Genome Announc.">
        <title>Genome sequence of the AIDS-associated pathogen Penicillium marneffei (ATCC18224) and its near taxonomic relative Talaromyces stipitatus (ATCC10500).</title>
        <authorList>
            <person name="Nierman W.C."/>
            <person name="Fedorova-Abrams N.D."/>
            <person name="Andrianopoulos A."/>
        </authorList>
    </citation>
    <scope>NUCLEOTIDE SEQUENCE [LARGE SCALE GENOMIC DNA]</scope>
    <source>
        <strain evidence="6">ATCC 18224 / CBS 334.59 / QM 7333</strain>
    </source>
</reference>
<dbReference type="AlphaFoldDB" id="B6QD98"/>
<evidence type="ECO:0000256" key="2">
    <source>
        <dbReference type="ARBA" id="ARBA00023132"/>
    </source>
</evidence>
<feature type="compositionally biased region" description="Polar residues" evidence="3">
    <location>
        <begin position="92"/>
        <end position="105"/>
    </location>
</feature>
<feature type="compositionally biased region" description="Low complexity" evidence="3">
    <location>
        <begin position="712"/>
        <end position="750"/>
    </location>
</feature>
<dbReference type="PROSITE" id="PS50196">
    <property type="entry name" value="RANBD1"/>
    <property type="match status" value="1"/>
</dbReference>
<sequence length="1164" mass="119157">MVRFSPHHSRIKELNKRRVKPTSSTQTPFSFGETSGATAAPSSSTASNGFSFGQSQSFPAPSASGATQSGSQSLSFGAGAPASFNFGGFGSTPASNPFATLNGGNTQTQTQVQPSNVFGAQSSTQPVQPSGQGVFGQSSNSGFQAQPASTGANPFAQSTATAPASTSLFQTQPASTGSSLFGQTKPATTVTNLFGQATSAPPISTSATATAPGSIFGQQSTSAAPSAPLFQSKPATTVGSTLFGQNPPATTTGTTNLFGQPVGASSAGGATTATATNGPASLFGQAPSATGSSLFQPKPATTGTNIFGQTATASSPAASLFGQSLAAPSTPNKASPSLFGNAPSASASNTFNFGQTTTTIQKPLFNVTSDADDMSTSPDGKRKVSEQPPAPSNIFGQKPAHTSVPSEISRPGSSLFGAPTPSATGNPPSPSLGASNNIFGQNPSRSVSPVPNGVTTAATSVFAPAAPASTAPNPFGSLFGASSTKPASTPAPAASASVSAAPAQSLFAATSKSATTTAPVTTAPAATSTTKSLVAGASQPAQVGSLFAPQPSPDKRLGGAIMDQALAKKAAGTVQVSAEESLEGDKRAQIVDLNRGFKEHVASYDPENQSLDSIIIYYIKMRKVIGAPVGSLTNKPGKRKLDDTHGIESPAQRPTTKKSKAQEPTPEPELPSVRPSAAGKRKSPEDLDDSANSKRGAQPYVRPSTTQAGGKSETASIFASSFSAPKAAAPANTTSTGSSLFGLRSGGSSTKETPRAASPQKEISEPAAKPTFEVPKFGNLNFAGQFGKGSFQASSSEAPRVKLDLPKFNVSGQSFMNQFGQKAKGDDDTDEDSDSDAEPVVEKKVEKPSSAQASSLFSGSVFDSKPGTPSIGTNNIFGHLNTSTATSDAAESSDDDLTEQLQKRAKKTQPDSETDPKPVSSLFGRITRPDGTPVNLSSDEEKTETPKPKSLFGQSTSSPFLAVPNNTPLFSSTSTSKTSSNIFGGSSTPSTTFNPFPSSLNPAAQLLAKEGTTTASVTSDSNAEETDTETVKDTQLNLLTNAGEEDEDCLCEVRSKGLKLAEKTADNGKTEKTWEVQGLGPLRVLVNRETKRARFLLRADPSGKAVLNTSISRAIEYKTQSGNCTFLVPRVDGSGMDLWTLRFKKEFTAEVENAVKTAKEGLPN</sequence>
<feature type="compositionally biased region" description="Low complexity" evidence="3">
    <location>
        <begin position="263"/>
        <end position="281"/>
    </location>
</feature>
<dbReference type="OrthoDB" id="185618at2759"/>
<feature type="compositionally biased region" description="Basic residues" evidence="3">
    <location>
        <begin position="1"/>
        <end position="10"/>
    </location>
</feature>
<organism evidence="5 6">
    <name type="scientific">Talaromyces marneffei (strain ATCC 18224 / CBS 334.59 / QM 7333)</name>
    <name type="common">Penicillium marneffei</name>
    <dbReference type="NCBI Taxonomy" id="441960"/>
    <lineage>
        <taxon>Eukaryota</taxon>
        <taxon>Fungi</taxon>
        <taxon>Dikarya</taxon>
        <taxon>Ascomycota</taxon>
        <taxon>Pezizomycotina</taxon>
        <taxon>Eurotiomycetes</taxon>
        <taxon>Eurotiomycetidae</taxon>
        <taxon>Eurotiales</taxon>
        <taxon>Trichocomaceae</taxon>
        <taxon>Talaromyces</taxon>
        <taxon>Talaromyces sect. Talaromyces</taxon>
    </lineage>
</organism>
<feature type="region of interest" description="Disordered" evidence="3">
    <location>
        <begin position="629"/>
        <end position="775"/>
    </location>
</feature>
<feature type="compositionally biased region" description="Low complexity" evidence="3">
    <location>
        <begin position="34"/>
        <end position="75"/>
    </location>
</feature>
<dbReference type="PhylomeDB" id="B6QD98"/>
<feature type="compositionally biased region" description="Low complexity" evidence="3">
    <location>
        <begin position="197"/>
        <end position="212"/>
    </location>
</feature>
<feature type="compositionally biased region" description="Polar residues" evidence="3">
    <location>
        <begin position="326"/>
        <end position="335"/>
    </location>
</feature>
<feature type="region of interest" description="Disordered" evidence="3">
    <location>
        <begin position="814"/>
        <end position="964"/>
    </location>
</feature>
<feature type="region of interest" description="Disordered" evidence="3">
    <location>
        <begin position="323"/>
        <end position="454"/>
    </location>
</feature>
<feature type="compositionally biased region" description="Polar residues" evidence="3">
    <location>
        <begin position="287"/>
        <end position="309"/>
    </location>
</feature>
<feature type="compositionally biased region" description="Polar residues" evidence="3">
    <location>
        <begin position="421"/>
        <end position="449"/>
    </location>
</feature>
<keyword evidence="2" id="KW-0509">mRNA transport</keyword>
<dbReference type="PANTHER" id="PTHR38697">
    <property type="entry name" value="NUCLEAR PORE COMPLEX PROTEIN SIMILAR TO S. CEREVISIAE NUP2 (EUROFUNG)"/>
    <property type="match status" value="1"/>
</dbReference>
<feature type="compositionally biased region" description="Polar residues" evidence="3">
    <location>
        <begin position="168"/>
        <end position="184"/>
    </location>
</feature>
<feature type="region of interest" description="Disordered" evidence="3">
    <location>
        <begin position="466"/>
        <end position="526"/>
    </location>
</feature>
<dbReference type="EMBL" id="DS995901">
    <property type="protein sequence ID" value="EEA23748.1"/>
    <property type="molecule type" value="Genomic_DNA"/>
</dbReference>
<evidence type="ECO:0000313" key="6">
    <source>
        <dbReference type="Proteomes" id="UP000001294"/>
    </source>
</evidence>
<keyword evidence="2" id="KW-0811">Translocation</keyword>
<feature type="compositionally biased region" description="Polar residues" evidence="3">
    <location>
        <begin position="112"/>
        <end position="157"/>
    </location>
</feature>
<dbReference type="Pfam" id="PF00638">
    <property type="entry name" value="Ran_BP1"/>
    <property type="match status" value="1"/>
</dbReference>
<dbReference type="HOGENOM" id="CLU_255442_0_0_1"/>
<evidence type="ECO:0000313" key="5">
    <source>
        <dbReference type="EMBL" id="EEA23748.1"/>
    </source>
</evidence>
<dbReference type="InterPro" id="IPR053074">
    <property type="entry name" value="NPC_Nucleoporin"/>
</dbReference>
<dbReference type="CDD" id="cd13170">
    <property type="entry name" value="RanBD_NUP50"/>
    <property type="match status" value="1"/>
</dbReference>
<keyword evidence="2" id="KW-0539">Nucleus</keyword>
<feature type="compositionally biased region" description="Polar residues" evidence="3">
    <location>
        <begin position="343"/>
        <end position="378"/>
    </location>
</feature>
<keyword evidence="2" id="KW-0813">Transport</keyword>
<keyword evidence="2" id="KW-0906">Nuclear pore complex</keyword>
<evidence type="ECO:0000256" key="1">
    <source>
        <dbReference type="ARBA" id="ARBA00004567"/>
    </source>
</evidence>
<feature type="compositionally biased region" description="Polar residues" evidence="3">
    <location>
        <begin position="1011"/>
        <end position="1021"/>
    </location>
</feature>
<dbReference type="SUPFAM" id="SSF50729">
    <property type="entry name" value="PH domain-like"/>
    <property type="match status" value="1"/>
</dbReference>
<dbReference type="STRING" id="441960.B6QD98"/>
<accession>B6QD98</accession>
<dbReference type="InterPro" id="IPR011993">
    <property type="entry name" value="PH-like_dom_sf"/>
</dbReference>
<feature type="domain" description="RanBD1" evidence="4">
    <location>
        <begin position="1027"/>
        <end position="1123"/>
    </location>
</feature>
<dbReference type="InterPro" id="IPR025574">
    <property type="entry name" value="Nucleoporin_FG_rpt"/>
</dbReference>
<name>B6QD98_TALMQ</name>
<dbReference type="GO" id="GO:0005643">
    <property type="term" value="C:nuclear pore"/>
    <property type="evidence" value="ECO:0007669"/>
    <property type="project" value="UniProtKB-SubCell"/>
</dbReference>
<proteinExistence type="predicted"/>
<dbReference type="InterPro" id="IPR000156">
    <property type="entry name" value="Ran_bind_dom"/>
</dbReference>
<feature type="region of interest" description="Disordered" evidence="3">
    <location>
        <begin position="197"/>
        <end position="309"/>
    </location>
</feature>
<dbReference type="Gene3D" id="2.30.29.30">
    <property type="entry name" value="Pleckstrin-homology domain (PH domain)/Phosphotyrosine-binding domain (PTB)"/>
    <property type="match status" value="1"/>
</dbReference>
<dbReference type="PANTHER" id="PTHR38697:SF1">
    <property type="entry name" value="NUCLEAR PORE COMPLEX PROTEIN SIMILAR TO S. CEREVISIAE NUP2 (EUROFUNG)"/>
    <property type="match status" value="1"/>
</dbReference>
<feature type="region of interest" description="Disordered" evidence="3">
    <location>
        <begin position="1010"/>
        <end position="1031"/>
    </location>
</feature>
<feature type="compositionally biased region" description="Polar residues" evidence="3">
    <location>
        <begin position="233"/>
        <end position="258"/>
    </location>
</feature>
<comment type="subcellular location">
    <subcellularLocation>
        <location evidence="1">Nucleus</location>
        <location evidence="1">Nuclear pore complex</location>
    </subcellularLocation>
</comment>
<evidence type="ECO:0000259" key="4">
    <source>
        <dbReference type="PROSITE" id="PS50196"/>
    </source>
</evidence>
<gene>
    <name evidence="5" type="ORF">PMAA_077790</name>
</gene>
<feature type="region of interest" description="Disordered" evidence="3">
    <location>
        <begin position="1"/>
        <end position="184"/>
    </location>
</feature>
<evidence type="ECO:0000256" key="3">
    <source>
        <dbReference type="SAM" id="MobiDB-lite"/>
    </source>
</evidence>
<keyword evidence="6" id="KW-1185">Reference proteome</keyword>
<protein>
    <submittedName>
        <fullName evidence="5">RanBP1 domain protein</fullName>
    </submittedName>
</protein>
<dbReference type="Proteomes" id="UP000001294">
    <property type="component" value="Unassembled WGS sequence"/>
</dbReference>